<dbReference type="CDD" id="cd01392">
    <property type="entry name" value="HTH_LacI"/>
    <property type="match status" value="1"/>
</dbReference>
<evidence type="ECO:0000313" key="6">
    <source>
        <dbReference type="Proteomes" id="UP000316426"/>
    </source>
</evidence>
<dbReference type="PANTHER" id="PTHR30146">
    <property type="entry name" value="LACI-RELATED TRANSCRIPTIONAL REPRESSOR"/>
    <property type="match status" value="1"/>
</dbReference>
<dbReference type="Gene3D" id="1.10.260.40">
    <property type="entry name" value="lambda repressor-like DNA-binding domains"/>
    <property type="match status" value="1"/>
</dbReference>
<accession>A0A518K7W1</accession>
<sequence>MAVTIDEIAERAGVSASTVARVLRGDVKGVQERSARKAREILRISEELGYRPNWRARALSRGKTHTIGLLYSNPKWIFEDPMNEIASSFTETLQEENYDLRLVPVTATSDWKELVLGGAVDGLAFLLHVPEPAQPLVLAGRLPTILLGEKFGGLQHVVADDVAGGKLAARHLIGLGHKRIALYVNDSIRDHVSIHERRQGFEQAMRDAGLESKAEVWRCTTEDAMQRILSADAPTAVVCYCHVEALELTHAAWVNGVAIPTDLSLISFNDISATRYTTPPMTVIGFDTAELGRIGARRLAARIASPEEATDENTVVREQLVLRGTTAPPSSR</sequence>
<keyword evidence="3" id="KW-0804">Transcription</keyword>
<evidence type="ECO:0000256" key="2">
    <source>
        <dbReference type="ARBA" id="ARBA00023125"/>
    </source>
</evidence>
<dbReference type="RefSeq" id="WP_145111657.1">
    <property type="nucleotide sequence ID" value="NZ_CP036349.1"/>
</dbReference>
<dbReference type="SUPFAM" id="SSF47413">
    <property type="entry name" value="lambda repressor-like DNA-binding domains"/>
    <property type="match status" value="1"/>
</dbReference>
<dbReference type="Proteomes" id="UP000316426">
    <property type="component" value="Chromosome"/>
</dbReference>
<dbReference type="Pfam" id="PF00356">
    <property type="entry name" value="LacI"/>
    <property type="match status" value="1"/>
</dbReference>
<dbReference type="InterPro" id="IPR000843">
    <property type="entry name" value="HTH_LacI"/>
</dbReference>
<keyword evidence="6" id="KW-1185">Reference proteome</keyword>
<reference evidence="5 6" key="1">
    <citation type="submission" date="2019-02" db="EMBL/GenBank/DDBJ databases">
        <title>Deep-cultivation of Planctomycetes and their phenomic and genomic characterization uncovers novel biology.</title>
        <authorList>
            <person name="Wiegand S."/>
            <person name="Jogler M."/>
            <person name="Boedeker C."/>
            <person name="Pinto D."/>
            <person name="Vollmers J."/>
            <person name="Rivas-Marin E."/>
            <person name="Kohn T."/>
            <person name="Peeters S.H."/>
            <person name="Heuer A."/>
            <person name="Rast P."/>
            <person name="Oberbeckmann S."/>
            <person name="Bunk B."/>
            <person name="Jeske O."/>
            <person name="Meyerdierks A."/>
            <person name="Storesund J.E."/>
            <person name="Kallscheuer N."/>
            <person name="Luecker S."/>
            <person name="Lage O.M."/>
            <person name="Pohl T."/>
            <person name="Merkel B.J."/>
            <person name="Hornburger P."/>
            <person name="Mueller R.-W."/>
            <person name="Bruemmer F."/>
            <person name="Labrenz M."/>
            <person name="Spormann A.M."/>
            <person name="Op den Camp H."/>
            <person name="Overmann J."/>
            <person name="Amann R."/>
            <person name="Jetten M.S.M."/>
            <person name="Mascher T."/>
            <person name="Medema M.H."/>
            <person name="Devos D.P."/>
            <person name="Kaster A.-K."/>
            <person name="Ovreas L."/>
            <person name="Rohde M."/>
            <person name="Galperin M.Y."/>
            <person name="Jogler C."/>
        </authorList>
    </citation>
    <scope>NUCLEOTIDE SEQUENCE [LARGE SCALE GENOMIC DNA]</scope>
    <source>
        <strain evidence="5 6">Spa11</strain>
    </source>
</reference>
<organism evidence="5 6">
    <name type="scientific">Botrimarina mediterranea</name>
    <dbReference type="NCBI Taxonomy" id="2528022"/>
    <lineage>
        <taxon>Bacteria</taxon>
        <taxon>Pseudomonadati</taxon>
        <taxon>Planctomycetota</taxon>
        <taxon>Planctomycetia</taxon>
        <taxon>Pirellulales</taxon>
        <taxon>Lacipirellulaceae</taxon>
        <taxon>Botrimarina</taxon>
    </lineage>
</organism>
<evidence type="ECO:0000256" key="1">
    <source>
        <dbReference type="ARBA" id="ARBA00023015"/>
    </source>
</evidence>
<dbReference type="Pfam" id="PF13377">
    <property type="entry name" value="Peripla_BP_3"/>
    <property type="match status" value="1"/>
</dbReference>
<dbReference type="GO" id="GO:0000976">
    <property type="term" value="F:transcription cis-regulatory region binding"/>
    <property type="evidence" value="ECO:0007669"/>
    <property type="project" value="TreeGrafter"/>
</dbReference>
<dbReference type="InterPro" id="IPR046335">
    <property type="entry name" value="LacI/GalR-like_sensor"/>
</dbReference>
<dbReference type="PROSITE" id="PS50932">
    <property type="entry name" value="HTH_LACI_2"/>
    <property type="match status" value="1"/>
</dbReference>
<keyword evidence="2" id="KW-0238">DNA-binding</keyword>
<dbReference type="PANTHER" id="PTHR30146:SF153">
    <property type="entry name" value="LACTOSE OPERON REPRESSOR"/>
    <property type="match status" value="1"/>
</dbReference>
<keyword evidence="1" id="KW-0805">Transcription regulation</keyword>
<proteinExistence type="predicted"/>
<gene>
    <name evidence="5" type="primary">degA</name>
    <name evidence="5" type="ORF">Spa11_20870</name>
</gene>
<dbReference type="SMART" id="SM00354">
    <property type="entry name" value="HTH_LACI"/>
    <property type="match status" value="1"/>
</dbReference>
<dbReference type="AlphaFoldDB" id="A0A518K7W1"/>
<dbReference type="SUPFAM" id="SSF53822">
    <property type="entry name" value="Periplasmic binding protein-like I"/>
    <property type="match status" value="1"/>
</dbReference>
<name>A0A518K7W1_9BACT</name>
<feature type="domain" description="HTH lacI-type" evidence="4">
    <location>
        <begin position="3"/>
        <end position="61"/>
    </location>
</feature>
<dbReference type="InterPro" id="IPR010982">
    <property type="entry name" value="Lambda_DNA-bd_dom_sf"/>
</dbReference>
<evidence type="ECO:0000259" key="4">
    <source>
        <dbReference type="PROSITE" id="PS50932"/>
    </source>
</evidence>
<dbReference type="PROSITE" id="PS00356">
    <property type="entry name" value="HTH_LACI_1"/>
    <property type="match status" value="1"/>
</dbReference>
<dbReference type="GO" id="GO:0003700">
    <property type="term" value="F:DNA-binding transcription factor activity"/>
    <property type="evidence" value="ECO:0007669"/>
    <property type="project" value="TreeGrafter"/>
</dbReference>
<protein>
    <submittedName>
        <fullName evidence="5">HTH-type transcriptional regulator DegA</fullName>
    </submittedName>
</protein>
<dbReference type="Gene3D" id="3.40.50.2300">
    <property type="match status" value="2"/>
</dbReference>
<dbReference type="KEGG" id="bmei:Spa11_20870"/>
<dbReference type="EMBL" id="CP036349">
    <property type="protein sequence ID" value="QDV73888.1"/>
    <property type="molecule type" value="Genomic_DNA"/>
</dbReference>
<dbReference type="InterPro" id="IPR028082">
    <property type="entry name" value="Peripla_BP_I"/>
</dbReference>
<dbReference type="CDD" id="cd06267">
    <property type="entry name" value="PBP1_LacI_sugar_binding-like"/>
    <property type="match status" value="1"/>
</dbReference>
<evidence type="ECO:0000313" key="5">
    <source>
        <dbReference type="EMBL" id="QDV73888.1"/>
    </source>
</evidence>
<evidence type="ECO:0000256" key="3">
    <source>
        <dbReference type="ARBA" id="ARBA00023163"/>
    </source>
</evidence>